<feature type="non-terminal residue" evidence="1">
    <location>
        <position position="128"/>
    </location>
</feature>
<reference evidence="1" key="1">
    <citation type="journal article" date="2015" name="Nature">
        <title>Complex archaea that bridge the gap between prokaryotes and eukaryotes.</title>
        <authorList>
            <person name="Spang A."/>
            <person name="Saw J.H."/>
            <person name="Jorgensen S.L."/>
            <person name="Zaremba-Niedzwiedzka K."/>
            <person name="Martijn J."/>
            <person name="Lind A.E."/>
            <person name="van Eijk R."/>
            <person name="Schleper C."/>
            <person name="Guy L."/>
            <person name="Ettema T.J."/>
        </authorList>
    </citation>
    <scope>NUCLEOTIDE SEQUENCE</scope>
</reference>
<comment type="caution">
    <text evidence="1">The sequence shown here is derived from an EMBL/GenBank/DDBJ whole genome shotgun (WGS) entry which is preliminary data.</text>
</comment>
<evidence type="ECO:0000313" key="1">
    <source>
        <dbReference type="EMBL" id="KKL08314.1"/>
    </source>
</evidence>
<sequence>MDMSEIKDRTTVPDSATALSKGGRIIVAIASAGRGPILSETVAALGRQHRLPDLLLLSLGDPADGIDIAPEQLPFAVSVLIGPKGLTTQRNAILRALLPGDVVLMLDDDFLLAPDYIARLETLFDDHP</sequence>
<proteinExistence type="predicted"/>
<dbReference type="SUPFAM" id="SSF53448">
    <property type="entry name" value="Nucleotide-diphospho-sugar transferases"/>
    <property type="match status" value="1"/>
</dbReference>
<dbReference type="InterPro" id="IPR029044">
    <property type="entry name" value="Nucleotide-diphossugar_trans"/>
</dbReference>
<name>A0A0F9AFK8_9ZZZZ</name>
<protein>
    <recommendedName>
        <fullName evidence="2">Glycosyltransferase 2-like domain-containing protein</fullName>
    </recommendedName>
</protein>
<dbReference type="EMBL" id="LAZR01042926">
    <property type="protein sequence ID" value="KKL08314.1"/>
    <property type="molecule type" value="Genomic_DNA"/>
</dbReference>
<organism evidence="1">
    <name type="scientific">marine sediment metagenome</name>
    <dbReference type="NCBI Taxonomy" id="412755"/>
    <lineage>
        <taxon>unclassified sequences</taxon>
        <taxon>metagenomes</taxon>
        <taxon>ecological metagenomes</taxon>
    </lineage>
</organism>
<dbReference type="AlphaFoldDB" id="A0A0F9AFK8"/>
<gene>
    <name evidence="1" type="ORF">LCGC14_2577090</name>
</gene>
<accession>A0A0F9AFK8</accession>
<dbReference type="CDD" id="cd00761">
    <property type="entry name" value="Glyco_tranf_GTA_type"/>
    <property type="match status" value="1"/>
</dbReference>
<evidence type="ECO:0008006" key="2">
    <source>
        <dbReference type="Google" id="ProtNLM"/>
    </source>
</evidence>